<comment type="caution">
    <text evidence="1">The sequence shown here is derived from an EMBL/GenBank/DDBJ whole genome shotgun (WGS) entry which is preliminary data.</text>
</comment>
<organism evidence="1 2">
    <name type="scientific">Hyalomma asiaticum</name>
    <name type="common">Tick</name>
    <dbReference type="NCBI Taxonomy" id="266040"/>
    <lineage>
        <taxon>Eukaryota</taxon>
        <taxon>Metazoa</taxon>
        <taxon>Ecdysozoa</taxon>
        <taxon>Arthropoda</taxon>
        <taxon>Chelicerata</taxon>
        <taxon>Arachnida</taxon>
        <taxon>Acari</taxon>
        <taxon>Parasitiformes</taxon>
        <taxon>Ixodida</taxon>
        <taxon>Ixodoidea</taxon>
        <taxon>Ixodidae</taxon>
        <taxon>Hyalomminae</taxon>
        <taxon>Hyalomma</taxon>
    </lineage>
</organism>
<sequence length="70" mass="7820">MTVLILFEDKEVLRGVRLTPMAQRCVIHRKKYEVCIACGRLGHRDNVCPGPEKVKCPGCGMEQPPQGHSC</sequence>
<accession>A0ACB7SC48</accession>
<reference evidence="1" key="1">
    <citation type="submission" date="2020-05" db="EMBL/GenBank/DDBJ databases">
        <title>Large-scale comparative analyses of tick genomes elucidate their genetic diversity and vector capacities.</title>
        <authorList>
            <person name="Jia N."/>
            <person name="Wang J."/>
            <person name="Shi W."/>
            <person name="Du L."/>
            <person name="Sun Y."/>
            <person name="Zhan W."/>
            <person name="Jiang J."/>
            <person name="Wang Q."/>
            <person name="Zhang B."/>
            <person name="Ji P."/>
            <person name="Sakyi L.B."/>
            <person name="Cui X."/>
            <person name="Yuan T."/>
            <person name="Jiang B."/>
            <person name="Yang W."/>
            <person name="Lam T.T.-Y."/>
            <person name="Chang Q."/>
            <person name="Ding S."/>
            <person name="Wang X."/>
            <person name="Zhu J."/>
            <person name="Ruan X."/>
            <person name="Zhao L."/>
            <person name="Wei J."/>
            <person name="Que T."/>
            <person name="Du C."/>
            <person name="Cheng J."/>
            <person name="Dai P."/>
            <person name="Han X."/>
            <person name="Huang E."/>
            <person name="Gao Y."/>
            <person name="Liu J."/>
            <person name="Shao H."/>
            <person name="Ye R."/>
            <person name="Li L."/>
            <person name="Wei W."/>
            <person name="Wang X."/>
            <person name="Wang C."/>
            <person name="Yang T."/>
            <person name="Huo Q."/>
            <person name="Li W."/>
            <person name="Guo W."/>
            <person name="Chen H."/>
            <person name="Zhou L."/>
            <person name="Ni X."/>
            <person name="Tian J."/>
            <person name="Zhou Y."/>
            <person name="Sheng Y."/>
            <person name="Liu T."/>
            <person name="Pan Y."/>
            <person name="Xia L."/>
            <person name="Li J."/>
            <person name="Zhao F."/>
            <person name="Cao W."/>
        </authorList>
    </citation>
    <scope>NUCLEOTIDE SEQUENCE</scope>
    <source>
        <strain evidence="1">Hyas-2018</strain>
    </source>
</reference>
<gene>
    <name evidence="1" type="ORF">HPB50_007175</name>
</gene>
<proteinExistence type="predicted"/>
<dbReference type="EMBL" id="CM023484">
    <property type="protein sequence ID" value="KAH6932536.1"/>
    <property type="molecule type" value="Genomic_DNA"/>
</dbReference>
<keyword evidence="2" id="KW-1185">Reference proteome</keyword>
<evidence type="ECO:0000313" key="2">
    <source>
        <dbReference type="Proteomes" id="UP000821845"/>
    </source>
</evidence>
<name>A0ACB7SC48_HYAAI</name>
<protein>
    <submittedName>
        <fullName evidence="1">Uncharacterized protein</fullName>
    </submittedName>
</protein>
<dbReference type="Proteomes" id="UP000821845">
    <property type="component" value="Chromosome 4"/>
</dbReference>
<evidence type="ECO:0000313" key="1">
    <source>
        <dbReference type="EMBL" id="KAH6932536.1"/>
    </source>
</evidence>